<dbReference type="PANTHER" id="PTHR32071">
    <property type="entry name" value="TRANSCRIPTIONAL REGULATORY PROTEIN"/>
    <property type="match status" value="1"/>
</dbReference>
<evidence type="ECO:0000259" key="7">
    <source>
        <dbReference type="PROSITE" id="PS50112"/>
    </source>
</evidence>
<dbReference type="PROSITE" id="PS50112">
    <property type="entry name" value="PAS"/>
    <property type="match status" value="1"/>
</dbReference>
<dbReference type="PROSITE" id="PS00675">
    <property type="entry name" value="SIGMA54_INTERACT_1"/>
    <property type="match status" value="1"/>
</dbReference>
<dbReference type="InterPro" id="IPR010524">
    <property type="entry name" value="Sig_transdc_resp-reg_PrpR_N"/>
</dbReference>
<dbReference type="Pfam" id="PF00158">
    <property type="entry name" value="Sigma54_activat"/>
    <property type="match status" value="1"/>
</dbReference>
<dbReference type="InterPro" id="IPR035965">
    <property type="entry name" value="PAS-like_dom_sf"/>
</dbReference>
<evidence type="ECO:0000313" key="8">
    <source>
        <dbReference type="EMBL" id="SCZ76374.1"/>
    </source>
</evidence>
<evidence type="ECO:0000259" key="6">
    <source>
        <dbReference type="PROSITE" id="PS50045"/>
    </source>
</evidence>
<dbReference type="InterPro" id="IPR025944">
    <property type="entry name" value="Sigma_54_int_dom_CS"/>
</dbReference>
<dbReference type="Gene3D" id="3.40.50.10660">
    <property type="entry name" value="PrpR receptor domain-like"/>
    <property type="match status" value="1"/>
</dbReference>
<name>A0A1G5RQR5_9FIRM</name>
<dbReference type="RefSeq" id="WP_092589024.1">
    <property type="nucleotide sequence ID" value="NZ_FMWL01000001.1"/>
</dbReference>
<dbReference type="Gene3D" id="1.10.8.60">
    <property type="match status" value="1"/>
</dbReference>
<dbReference type="InterPro" id="IPR009057">
    <property type="entry name" value="Homeodomain-like_sf"/>
</dbReference>
<dbReference type="FunFam" id="3.40.50.300:FF:000006">
    <property type="entry name" value="DNA-binding transcriptional regulator NtrC"/>
    <property type="match status" value="1"/>
</dbReference>
<dbReference type="InterPro" id="IPR002078">
    <property type="entry name" value="Sigma_54_int"/>
</dbReference>
<dbReference type="PANTHER" id="PTHR32071:SF57">
    <property type="entry name" value="C4-DICARBOXYLATE TRANSPORT TRANSCRIPTIONAL REGULATORY PROTEIN DCTD"/>
    <property type="match status" value="1"/>
</dbReference>
<dbReference type="GO" id="GO:0005524">
    <property type="term" value="F:ATP binding"/>
    <property type="evidence" value="ECO:0007669"/>
    <property type="project" value="UniProtKB-KW"/>
</dbReference>
<feature type="domain" description="Sigma-54 factor interaction" evidence="6">
    <location>
        <begin position="323"/>
        <end position="553"/>
    </location>
</feature>
<dbReference type="SUPFAM" id="SSF46689">
    <property type="entry name" value="Homeodomain-like"/>
    <property type="match status" value="1"/>
</dbReference>
<organism evidence="8 9">
    <name type="scientific">Acidaminobacter hydrogenoformans DSM 2784</name>
    <dbReference type="NCBI Taxonomy" id="1120920"/>
    <lineage>
        <taxon>Bacteria</taxon>
        <taxon>Bacillati</taxon>
        <taxon>Bacillota</taxon>
        <taxon>Clostridia</taxon>
        <taxon>Peptostreptococcales</taxon>
        <taxon>Acidaminobacteraceae</taxon>
        <taxon>Acidaminobacter</taxon>
    </lineage>
</organism>
<evidence type="ECO:0000256" key="5">
    <source>
        <dbReference type="ARBA" id="ARBA00023163"/>
    </source>
</evidence>
<keyword evidence="3" id="KW-0805">Transcription regulation</keyword>
<dbReference type="Gene3D" id="3.30.450.20">
    <property type="entry name" value="PAS domain"/>
    <property type="match status" value="1"/>
</dbReference>
<keyword evidence="5" id="KW-0804">Transcription</keyword>
<evidence type="ECO:0000256" key="1">
    <source>
        <dbReference type="ARBA" id="ARBA00022741"/>
    </source>
</evidence>
<dbReference type="AlphaFoldDB" id="A0A1G5RQR5"/>
<keyword evidence="2" id="KW-0067">ATP-binding</keyword>
<dbReference type="InterPro" id="IPR003593">
    <property type="entry name" value="AAA+_ATPase"/>
</dbReference>
<evidence type="ECO:0000256" key="3">
    <source>
        <dbReference type="ARBA" id="ARBA00023015"/>
    </source>
</evidence>
<dbReference type="Pfam" id="PF00989">
    <property type="entry name" value="PAS"/>
    <property type="match status" value="1"/>
</dbReference>
<dbReference type="SUPFAM" id="SSF52540">
    <property type="entry name" value="P-loop containing nucleoside triphosphate hydrolases"/>
    <property type="match status" value="1"/>
</dbReference>
<dbReference type="InterPro" id="IPR013767">
    <property type="entry name" value="PAS_fold"/>
</dbReference>
<evidence type="ECO:0000256" key="4">
    <source>
        <dbReference type="ARBA" id="ARBA00023125"/>
    </source>
</evidence>
<proteinExistence type="predicted"/>
<dbReference type="Gene3D" id="3.40.50.300">
    <property type="entry name" value="P-loop containing nucleotide triphosphate hydrolases"/>
    <property type="match status" value="1"/>
</dbReference>
<keyword evidence="4" id="KW-0238">DNA-binding</keyword>
<dbReference type="Gene3D" id="1.10.10.60">
    <property type="entry name" value="Homeodomain-like"/>
    <property type="match status" value="1"/>
</dbReference>
<protein>
    <submittedName>
        <fullName evidence="8">PAS domain S-box-containing protein</fullName>
    </submittedName>
</protein>
<evidence type="ECO:0000256" key="2">
    <source>
        <dbReference type="ARBA" id="ARBA00022840"/>
    </source>
</evidence>
<dbReference type="Pfam" id="PF06506">
    <property type="entry name" value="PrpR_N"/>
    <property type="match status" value="1"/>
</dbReference>
<dbReference type="Proteomes" id="UP000199208">
    <property type="component" value="Unassembled WGS sequence"/>
</dbReference>
<dbReference type="GO" id="GO:0000156">
    <property type="term" value="F:phosphorelay response regulator activity"/>
    <property type="evidence" value="ECO:0007669"/>
    <property type="project" value="InterPro"/>
</dbReference>
<dbReference type="NCBIfam" id="TIGR00229">
    <property type="entry name" value="sensory_box"/>
    <property type="match status" value="1"/>
</dbReference>
<dbReference type="PROSITE" id="PS00688">
    <property type="entry name" value="SIGMA54_INTERACT_3"/>
    <property type="match status" value="1"/>
</dbReference>
<dbReference type="SMART" id="SM00382">
    <property type="entry name" value="AAA"/>
    <property type="match status" value="1"/>
</dbReference>
<dbReference type="PROSITE" id="PS00676">
    <property type="entry name" value="SIGMA54_INTERACT_2"/>
    <property type="match status" value="1"/>
</dbReference>
<dbReference type="InterPro" id="IPR025662">
    <property type="entry name" value="Sigma_54_int_dom_ATP-bd_1"/>
</dbReference>
<dbReference type="Pfam" id="PF25601">
    <property type="entry name" value="AAA_lid_14"/>
    <property type="match status" value="1"/>
</dbReference>
<dbReference type="InterPro" id="IPR058031">
    <property type="entry name" value="AAA_lid_NorR"/>
</dbReference>
<dbReference type="OrthoDB" id="9803970at2"/>
<gene>
    <name evidence="8" type="ORF">SAMN03080599_00204</name>
</gene>
<reference evidence="8 9" key="1">
    <citation type="submission" date="2016-10" db="EMBL/GenBank/DDBJ databases">
        <authorList>
            <person name="de Groot N.N."/>
        </authorList>
    </citation>
    <scope>NUCLEOTIDE SEQUENCE [LARGE SCALE GENOMIC DNA]</scope>
    <source>
        <strain evidence="8 9">DSM 2784</strain>
    </source>
</reference>
<dbReference type="CDD" id="cd00009">
    <property type="entry name" value="AAA"/>
    <property type="match status" value="1"/>
</dbReference>
<dbReference type="CDD" id="cd00130">
    <property type="entry name" value="PAS"/>
    <property type="match status" value="1"/>
</dbReference>
<dbReference type="SMART" id="SM00091">
    <property type="entry name" value="PAS"/>
    <property type="match status" value="1"/>
</dbReference>
<dbReference type="GO" id="GO:0006355">
    <property type="term" value="P:regulation of DNA-templated transcription"/>
    <property type="evidence" value="ECO:0007669"/>
    <property type="project" value="InterPro"/>
</dbReference>
<evidence type="ECO:0000313" key="9">
    <source>
        <dbReference type="Proteomes" id="UP000199208"/>
    </source>
</evidence>
<dbReference type="GO" id="GO:0043565">
    <property type="term" value="F:sequence-specific DNA binding"/>
    <property type="evidence" value="ECO:0007669"/>
    <property type="project" value="InterPro"/>
</dbReference>
<dbReference type="EMBL" id="FMWL01000001">
    <property type="protein sequence ID" value="SCZ76374.1"/>
    <property type="molecule type" value="Genomic_DNA"/>
</dbReference>
<dbReference type="InterPro" id="IPR000014">
    <property type="entry name" value="PAS"/>
</dbReference>
<dbReference type="InterPro" id="IPR025943">
    <property type="entry name" value="Sigma_54_int_dom_ATP-bd_2"/>
</dbReference>
<dbReference type="Pfam" id="PF02954">
    <property type="entry name" value="HTH_8"/>
    <property type="match status" value="1"/>
</dbReference>
<dbReference type="SUPFAM" id="SSF159800">
    <property type="entry name" value="PrpR receptor domain-like"/>
    <property type="match status" value="1"/>
</dbReference>
<dbReference type="Gene3D" id="3.40.50.2300">
    <property type="match status" value="1"/>
</dbReference>
<sequence>MIRLLMMVADGIYDLACKVALEYKKTDLHIEVVKVSMDTRYDLAKEYENKRYNAIIARGGIQLLLNKSDINLPIIPIPISVIDVFDAVQKGLLIDKNIAIIAFDNMIVPCESLMRIMNKEFRFVVVKSEDEIEDKIKQLASAGIKVVIGGGTISKPSYEYGLTPIVLQSSRESIISAVSEGVRVSIATIEEKNKLQRLRAIVENSNDGIISVNKHGIIKIFNAMAEKLLKKNADEIIGKSVFSEFDELNIKDIFINEASELEIIKEVNQVKLLVSNIPVKVNDEIMDVITILQDVNKLKETEEKIRREIMSTGFYAKYKFDDIVGNSNISKEMIRIAKDYAAVNSTVLIEGETGTGKEVIAQSIHNYSEVSNGPFVAVNCAAFPENLLESELFGYAPGSFTGADRKGKRGLFELAHGGTIFLDEICEMNPMLQGRLLRVLQEKNVMRVGDNKLMPINVRVIAASNKDLKQLTLKNKFREDLYYRLNVLKIDMPPLRQKVEDIPELINEFMREFSQRLNKSILTIESDAMVHIMSYDWPGNIRELKNFVERIMVIHKKKVLELSDIKDKYFSVEQPFIGVEQINVLHKSNEIDYSKISGEKEKIERCLRDNKGIILLTAKTLGISRSTLWRKMKKYNIANVELY</sequence>
<dbReference type="PROSITE" id="PS50045">
    <property type="entry name" value="SIGMA54_INTERACT_4"/>
    <property type="match status" value="1"/>
</dbReference>
<feature type="domain" description="PAS" evidence="7">
    <location>
        <begin position="194"/>
        <end position="245"/>
    </location>
</feature>
<accession>A0A1G5RQR5</accession>
<dbReference type="InterPro" id="IPR027417">
    <property type="entry name" value="P-loop_NTPase"/>
</dbReference>
<dbReference type="SUPFAM" id="SSF55785">
    <property type="entry name" value="PYP-like sensor domain (PAS domain)"/>
    <property type="match status" value="1"/>
</dbReference>
<dbReference type="STRING" id="1120920.SAMN03080599_00204"/>
<keyword evidence="9" id="KW-1185">Reference proteome</keyword>
<keyword evidence="1" id="KW-0547">Nucleotide-binding</keyword>
<dbReference type="InterPro" id="IPR002197">
    <property type="entry name" value="HTH_Fis"/>
</dbReference>